<dbReference type="EMBL" id="JAODUO010000055">
    <property type="protein sequence ID" value="KAK2191272.1"/>
    <property type="molecule type" value="Genomic_DNA"/>
</dbReference>
<gene>
    <name evidence="1" type="ORF">NP493_56g02010</name>
</gene>
<dbReference type="AlphaFoldDB" id="A0AAD9PAT3"/>
<evidence type="ECO:0000313" key="1">
    <source>
        <dbReference type="EMBL" id="KAK2191272.1"/>
    </source>
</evidence>
<evidence type="ECO:0000313" key="2">
    <source>
        <dbReference type="Proteomes" id="UP001209878"/>
    </source>
</evidence>
<dbReference type="Proteomes" id="UP001209878">
    <property type="component" value="Unassembled WGS sequence"/>
</dbReference>
<reference evidence="1" key="1">
    <citation type="journal article" date="2023" name="Mol. Biol. Evol.">
        <title>Third-Generation Sequencing Reveals the Adaptive Role of the Epigenome in Three Deep-Sea Polychaetes.</title>
        <authorList>
            <person name="Perez M."/>
            <person name="Aroh O."/>
            <person name="Sun Y."/>
            <person name="Lan Y."/>
            <person name="Juniper S.K."/>
            <person name="Young C.R."/>
            <person name="Angers B."/>
            <person name="Qian P.Y."/>
        </authorList>
    </citation>
    <scope>NUCLEOTIDE SEQUENCE</scope>
    <source>
        <strain evidence="1">R07B-5</strain>
    </source>
</reference>
<keyword evidence="2" id="KW-1185">Reference proteome</keyword>
<organism evidence="1 2">
    <name type="scientific">Ridgeia piscesae</name>
    <name type="common">Tubeworm</name>
    <dbReference type="NCBI Taxonomy" id="27915"/>
    <lineage>
        <taxon>Eukaryota</taxon>
        <taxon>Metazoa</taxon>
        <taxon>Spiralia</taxon>
        <taxon>Lophotrochozoa</taxon>
        <taxon>Annelida</taxon>
        <taxon>Polychaeta</taxon>
        <taxon>Sedentaria</taxon>
        <taxon>Canalipalpata</taxon>
        <taxon>Sabellida</taxon>
        <taxon>Siboglinidae</taxon>
        <taxon>Ridgeia</taxon>
    </lineage>
</organism>
<comment type="caution">
    <text evidence="1">The sequence shown here is derived from an EMBL/GenBank/DDBJ whole genome shotgun (WGS) entry which is preliminary data.</text>
</comment>
<name>A0AAD9PAT3_RIDPI</name>
<proteinExistence type="predicted"/>
<sequence>MSREIPCTGGRRNAIAGVRDRLRQPSAAICSVPHVAVARSSGVSSLRPPSCANIPPANTDRRVITRHRRRHRTHVHRHEQYSIYYAARLTAVCDDGVTVVTSASTTHTADAVRQNTTYARQSVSLIFLQNHNSVDRGSCRRAVA</sequence>
<protein>
    <submittedName>
        <fullName evidence="1">Uncharacterized protein</fullName>
    </submittedName>
</protein>
<accession>A0AAD9PAT3</accession>